<reference evidence="3 4" key="1">
    <citation type="submission" date="2018-11" db="EMBL/GenBank/DDBJ databases">
        <title>Genome sequence of Saitozyma podzolica DSM 27192.</title>
        <authorList>
            <person name="Aliyu H."/>
            <person name="Gorte O."/>
            <person name="Ochsenreither K."/>
        </authorList>
    </citation>
    <scope>NUCLEOTIDE SEQUENCE [LARGE SCALE GENOMIC DNA]</scope>
    <source>
        <strain evidence="3 4">DSM 27192</strain>
    </source>
</reference>
<dbReference type="EMBL" id="RSCD01000001">
    <property type="protein sequence ID" value="RSH95032.1"/>
    <property type="molecule type" value="Genomic_DNA"/>
</dbReference>
<comment type="caution">
    <text evidence="3">The sequence shown here is derived from an EMBL/GenBank/DDBJ whole genome shotgun (WGS) entry which is preliminary data.</text>
</comment>
<dbReference type="InterPro" id="IPR007529">
    <property type="entry name" value="Znf_HIT"/>
</dbReference>
<keyword evidence="1" id="KW-0479">Metal-binding</keyword>
<evidence type="ECO:0000259" key="2">
    <source>
        <dbReference type="PROSITE" id="PS51083"/>
    </source>
</evidence>
<evidence type="ECO:0000313" key="3">
    <source>
        <dbReference type="EMBL" id="RSH95032.1"/>
    </source>
</evidence>
<dbReference type="SUPFAM" id="SSF144232">
    <property type="entry name" value="HIT/MYND zinc finger-like"/>
    <property type="match status" value="1"/>
</dbReference>
<dbReference type="Proteomes" id="UP000279259">
    <property type="component" value="Unassembled WGS sequence"/>
</dbReference>
<dbReference type="PANTHER" id="PTHR15555">
    <property type="entry name" value="ZINC FINGER HIT DOMAIN CONTAINING PROTEIN 2 PROTEIN FON -RELATED"/>
    <property type="match status" value="1"/>
</dbReference>
<name>A0A427YVC6_9TREE</name>
<protein>
    <recommendedName>
        <fullName evidence="2">HIT-type domain-containing protein</fullName>
    </recommendedName>
</protein>
<dbReference type="CDD" id="cd23024">
    <property type="entry name" value="zf-HIT_ZNHIT2-3"/>
    <property type="match status" value="1"/>
</dbReference>
<dbReference type="InterPro" id="IPR039646">
    <property type="entry name" value="ZNHIT2"/>
</dbReference>
<dbReference type="AlphaFoldDB" id="A0A427YVC6"/>
<keyword evidence="1" id="KW-0863">Zinc-finger</keyword>
<dbReference type="STRING" id="1890683.A0A427YVC6"/>
<accession>A0A427YVC6</accession>
<dbReference type="PROSITE" id="PS51083">
    <property type="entry name" value="ZF_HIT"/>
    <property type="match status" value="1"/>
</dbReference>
<gene>
    <name evidence="3" type="ORF">EHS25_000118</name>
</gene>
<keyword evidence="4" id="KW-1185">Reference proteome</keyword>
<organism evidence="3 4">
    <name type="scientific">Saitozyma podzolica</name>
    <dbReference type="NCBI Taxonomy" id="1890683"/>
    <lineage>
        <taxon>Eukaryota</taxon>
        <taxon>Fungi</taxon>
        <taxon>Dikarya</taxon>
        <taxon>Basidiomycota</taxon>
        <taxon>Agaricomycotina</taxon>
        <taxon>Tremellomycetes</taxon>
        <taxon>Tremellales</taxon>
        <taxon>Trimorphomycetaceae</taxon>
        <taxon>Saitozyma</taxon>
    </lineage>
</organism>
<dbReference type="PANTHER" id="PTHR15555:SF0">
    <property type="entry name" value="ZINC FINGER HIT DOMAIN-CONTAINING PROTEIN 2"/>
    <property type="match status" value="1"/>
</dbReference>
<keyword evidence="1" id="KW-0862">Zinc</keyword>
<dbReference type="Pfam" id="PF04438">
    <property type="entry name" value="zf-HIT"/>
    <property type="match status" value="1"/>
</dbReference>
<sequence>MSIRQPKPKQIRLPFSVPRPSRGAAPEARICGICRKRDSQYTCPRCNVAYCSLDCFRDEKHSQCSEPFYRTTVMESIASDPKADQEEKRRMMEMLRRFEDAAAEGDDALAELEEEEGDEDEDDELAAALEGLDLDALESNQLFHLLPQAHRDRFLAALRNPESDDAKELLRSATERSTVDVGESETIPMPEELPWWEAPEIPEEDAPPYALPPSLASEGITRDIKPPEGTGVKLAYNALAICLAYVHTLLSFRLPSLSRAHLDSQAVSGDEVKEELGHVLPFLLEPRSTVRYESARDAWAAVWEAIGSELDPTPTIDLLIRLLTPLPGLLHPPLDTTHVPRILLLLSDLYQLFAKPKPGAAVPRKLAFYLAALRQLSRNDWLRLEREIEKEILKLQAENAGEGGAEDRKENPLYLA</sequence>
<evidence type="ECO:0000256" key="1">
    <source>
        <dbReference type="PROSITE-ProRule" id="PRU00453"/>
    </source>
</evidence>
<proteinExistence type="predicted"/>
<dbReference type="Gene3D" id="3.30.60.190">
    <property type="match status" value="1"/>
</dbReference>
<dbReference type="GO" id="GO:0008270">
    <property type="term" value="F:zinc ion binding"/>
    <property type="evidence" value="ECO:0007669"/>
    <property type="project" value="UniProtKB-UniRule"/>
</dbReference>
<evidence type="ECO:0000313" key="4">
    <source>
        <dbReference type="Proteomes" id="UP000279259"/>
    </source>
</evidence>
<dbReference type="OrthoDB" id="18412at2759"/>
<feature type="domain" description="HIT-type" evidence="2">
    <location>
        <begin position="31"/>
        <end position="64"/>
    </location>
</feature>